<reference evidence="2 3" key="1">
    <citation type="submission" date="2019-11" db="EMBL/GenBank/DDBJ databases">
        <title>Complete genome sequence of Corynebacterium kalinowskii 1959, a novel Corynebacterium species isolated from soil of a small paddock in Vilsendorf, Germany.</title>
        <authorList>
            <person name="Schaffert L."/>
            <person name="Ruwe M."/>
            <person name="Milse J."/>
            <person name="Hanuschka K."/>
            <person name="Ortseifen V."/>
            <person name="Droste J."/>
            <person name="Brandt D."/>
            <person name="Schlueter L."/>
            <person name="Kutter Y."/>
            <person name="Vinke S."/>
            <person name="Viehoefer P."/>
            <person name="Jacob L."/>
            <person name="Luebke N.-C."/>
            <person name="Schulte-Berndt E."/>
            <person name="Hain C."/>
            <person name="Linder M."/>
            <person name="Schmidt P."/>
            <person name="Wollenschlaeger L."/>
            <person name="Luttermann T."/>
            <person name="Thieme E."/>
            <person name="Hassa J."/>
            <person name="Haak M."/>
            <person name="Wittchen M."/>
            <person name="Mentz A."/>
            <person name="Persicke M."/>
            <person name="Busche T."/>
            <person name="Ruckert C."/>
        </authorList>
    </citation>
    <scope>NUCLEOTIDE SEQUENCE [LARGE SCALE GENOMIC DNA]</scope>
    <source>
        <strain evidence="2 3">2039</strain>
    </source>
</reference>
<organism evidence="2 3">
    <name type="scientific">Corynebacterium occultum</name>
    <dbReference type="NCBI Taxonomy" id="2675219"/>
    <lineage>
        <taxon>Bacteria</taxon>
        <taxon>Bacillati</taxon>
        <taxon>Actinomycetota</taxon>
        <taxon>Actinomycetes</taxon>
        <taxon>Mycobacteriales</taxon>
        <taxon>Corynebacteriaceae</taxon>
        <taxon>Corynebacterium</taxon>
    </lineage>
</organism>
<evidence type="ECO:0000256" key="1">
    <source>
        <dbReference type="SAM" id="Phobius"/>
    </source>
</evidence>
<dbReference type="InterPro" id="IPR023908">
    <property type="entry name" value="xxxLxxG_rpt"/>
</dbReference>
<accession>A0A6B8VLD7</accession>
<name>A0A6B8VLD7_9CORY</name>
<feature type="transmembrane region" description="Helical" evidence="1">
    <location>
        <begin position="399"/>
        <end position="416"/>
    </location>
</feature>
<feature type="transmembrane region" description="Helical" evidence="1">
    <location>
        <begin position="307"/>
        <end position="329"/>
    </location>
</feature>
<protein>
    <recommendedName>
        <fullName evidence="4">Chromosome partition protein Smc</fullName>
    </recommendedName>
</protein>
<evidence type="ECO:0000313" key="2">
    <source>
        <dbReference type="EMBL" id="QGU06262.1"/>
    </source>
</evidence>
<dbReference type="NCBIfam" id="TIGR03057">
    <property type="entry name" value="xxxLxxG_by_4"/>
    <property type="match status" value="2"/>
</dbReference>
<evidence type="ECO:0008006" key="4">
    <source>
        <dbReference type="Google" id="ProtNLM"/>
    </source>
</evidence>
<dbReference type="AlphaFoldDB" id="A0A6B8VLD7"/>
<keyword evidence="1" id="KW-0812">Transmembrane</keyword>
<proteinExistence type="predicted"/>
<feature type="transmembrane region" description="Helical" evidence="1">
    <location>
        <begin position="367"/>
        <end position="387"/>
    </location>
</feature>
<dbReference type="Proteomes" id="UP000424462">
    <property type="component" value="Chromosome"/>
</dbReference>
<keyword evidence="3" id="KW-1185">Reference proteome</keyword>
<keyword evidence="1" id="KW-0472">Membrane</keyword>
<evidence type="ECO:0000313" key="3">
    <source>
        <dbReference type="Proteomes" id="UP000424462"/>
    </source>
</evidence>
<feature type="transmembrane region" description="Helical" evidence="1">
    <location>
        <begin position="454"/>
        <end position="475"/>
    </location>
</feature>
<dbReference type="RefSeq" id="WP_156229846.1">
    <property type="nucleotide sequence ID" value="NZ_CP046455.1"/>
</dbReference>
<gene>
    <name evidence="2" type="ORF">COCCU_01505</name>
</gene>
<dbReference type="EMBL" id="CP046455">
    <property type="protein sequence ID" value="QGU06262.1"/>
    <property type="molecule type" value="Genomic_DNA"/>
</dbReference>
<sequence length="484" mass="48909" precursor="true">MSSLRSRLLSLLVLLPLIIGAVYLAIAGIGPDRSWSAAEESTGAPIEGGPTGIDPAALVDARRAASEAGAQAGFLASGTGELTAGTGALREGADELGGAMEEAKSGAQELSNGLVQLQAATGQLGNGATQVADGVSLAIEQLTGLSAIQMQLIQAIEGINAELEKSDVPEARQIREQLTGFRAQVEAFPLTGENADQLNQLREGARDIANQLAVPGYGFHDGIYSATDGARRLNEGLGQLQGGVGEAVDGVSQLDEGAQKIDQMAGTTQDKLSNVQRSLPVTPAAGAEGTAAEGQVVASAAGDVEGYLVPLYALFIGALSTLGGIAISYLGRGIGRRLDRILGGIGVVALGTVLYILAAQGLNPLRLGAAIAVLALMTAASAGLALVVRRVVGERPGGLLAMVGAIIQVGLVGWVWKSSAGTEVAAIWEIVASLTPLHYATAALTVSGNAGDPLLFWVSGAVLGGVALLTGLLQLGGRKRAGAR</sequence>
<dbReference type="KEGG" id="cok:COCCU_01505"/>
<feature type="transmembrane region" description="Helical" evidence="1">
    <location>
        <begin position="341"/>
        <end position="361"/>
    </location>
</feature>
<keyword evidence="1" id="KW-1133">Transmembrane helix</keyword>